<proteinExistence type="inferred from homology"/>
<evidence type="ECO:0000256" key="6">
    <source>
        <dbReference type="ARBA" id="ARBA00022801"/>
    </source>
</evidence>
<evidence type="ECO:0000256" key="7">
    <source>
        <dbReference type="ARBA" id="ARBA00022989"/>
    </source>
</evidence>
<dbReference type="Proteomes" id="UP000009047">
    <property type="component" value="Chromosome"/>
</dbReference>
<keyword evidence="4 9" id="KW-0812">Transmembrane</keyword>
<dbReference type="GO" id="GO:0005886">
    <property type="term" value="C:plasma membrane"/>
    <property type="evidence" value="ECO:0007669"/>
    <property type="project" value="UniProtKB-SubCell"/>
</dbReference>
<organism evidence="12 13">
    <name type="scientific">Desulfarculus baarsii (strain ATCC 33931 / DSM 2075 / LMG 7858 / VKM B-1802 / 2st14)</name>
    <dbReference type="NCBI Taxonomy" id="644282"/>
    <lineage>
        <taxon>Bacteria</taxon>
        <taxon>Pseudomonadati</taxon>
        <taxon>Thermodesulfobacteriota</taxon>
        <taxon>Desulfarculia</taxon>
        <taxon>Desulfarculales</taxon>
        <taxon>Desulfarculaceae</taxon>
        <taxon>Desulfarculus</taxon>
    </lineage>
</organism>
<comment type="pathway">
    <text evidence="9">Protein modification; lipoprotein biosynthesis (signal peptide cleavage).</text>
</comment>
<keyword evidence="7 9" id="KW-1133">Transmembrane helix</keyword>
<keyword evidence="5 9" id="KW-0064">Aspartyl protease</keyword>
<dbReference type="PANTHER" id="PTHR33695">
    <property type="entry name" value="LIPOPROTEIN SIGNAL PEPTIDASE"/>
    <property type="match status" value="1"/>
</dbReference>
<dbReference type="eggNOG" id="COG0597">
    <property type="taxonomic scope" value="Bacteria"/>
</dbReference>
<keyword evidence="13" id="KW-1185">Reference proteome</keyword>
<keyword evidence="3 9" id="KW-0645">Protease</keyword>
<keyword evidence="2 9" id="KW-1003">Cell membrane</keyword>
<dbReference type="STRING" id="644282.Deba_0412"/>
<evidence type="ECO:0000256" key="8">
    <source>
        <dbReference type="ARBA" id="ARBA00023136"/>
    </source>
</evidence>
<dbReference type="GO" id="GO:0006508">
    <property type="term" value="P:proteolysis"/>
    <property type="evidence" value="ECO:0007669"/>
    <property type="project" value="UniProtKB-KW"/>
</dbReference>
<evidence type="ECO:0000313" key="13">
    <source>
        <dbReference type="Proteomes" id="UP000009047"/>
    </source>
</evidence>
<sequence>MTGKLGRFLLIALAVAGLDQLTKAMIVAWLPAGGLELIPGYLDFVLVHNRGASFGVFSQMPGGRWLLVAVSVAALGLCLWLAVGPWGRGRLGFWALALICGGALGNLIDRLRLGQVVDFILAHWQQYHWPAFNVADSAITIGGVLLGWLLLRGKI</sequence>
<protein>
    <recommendedName>
        <fullName evidence="9">Lipoprotein signal peptidase</fullName>
        <ecNumber evidence="9">3.4.23.36</ecNumber>
    </recommendedName>
    <alternativeName>
        <fullName evidence="9">Prolipoprotein signal peptidase</fullName>
    </alternativeName>
    <alternativeName>
        <fullName evidence="9">Signal peptidase II</fullName>
        <shortName evidence="9">SPase II</shortName>
    </alternativeName>
</protein>
<evidence type="ECO:0000313" key="12">
    <source>
        <dbReference type="EMBL" id="ADK83787.1"/>
    </source>
</evidence>
<evidence type="ECO:0000256" key="9">
    <source>
        <dbReference type="HAMAP-Rule" id="MF_00161"/>
    </source>
</evidence>
<comment type="caution">
    <text evidence="9">Lacks conserved residue(s) required for the propagation of feature annotation.</text>
</comment>
<feature type="active site" evidence="9">
    <location>
        <position position="136"/>
    </location>
</feature>
<dbReference type="PRINTS" id="PR00781">
    <property type="entry name" value="LIPOSIGPTASE"/>
</dbReference>
<dbReference type="GO" id="GO:0004190">
    <property type="term" value="F:aspartic-type endopeptidase activity"/>
    <property type="evidence" value="ECO:0007669"/>
    <property type="project" value="UniProtKB-UniRule"/>
</dbReference>
<dbReference type="UniPathway" id="UPA00665"/>
<evidence type="ECO:0000256" key="1">
    <source>
        <dbReference type="ARBA" id="ARBA00006139"/>
    </source>
</evidence>
<evidence type="ECO:0000256" key="5">
    <source>
        <dbReference type="ARBA" id="ARBA00022750"/>
    </source>
</evidence>
<keyword evidence="12" id="KW-0449">Lipoprotein</keyword>
<dbReference type="EMBL" id="CP002085">
    <property type="protein sequence ID" value="ADK83787.1"/>
    <property type="molecule type" value="Genomic_DNA"/>
</dbReference>
<dbReference type="KEGG" id="dbr:Deba_0412"/>
<keyword evidence="9" id="KW-0997">Cell inner membrane</keyword>
<feature type="active site" evidence="9">
    <location>
        <position position="118"/>
    </location>
</feature>
<evidence type="ECO:0000256" key="4">
    <source>
        <dbReference type="ARBA" id="ARBA00022692"/>
    </source>
</evidence>
<evidence type="ECO:0000256" key="3">
    <source>
        <dbReference type="ARBA" id="ARBA00022670"/>
    </source>
</evidence>
<feature type="transmembrane region" description="Helical" evidence="9">
    <location>
        <begin position="128"/>
        <end position="151"/>
    </location>
</feature>
<dbReference type="HAMAP" id="MF_00161">
    <property type="entry name" value="LspA"/>
    <property type="match status" value="1"/>
</dbReference>
<dbReference type="HOGENOM" id="CLU_083252_4_0_7"/>
<dbReference type="Pfam" id="PF01252">
    <property type="entry name" value="Peptidase_A8"/>
    <property type="match status" value="1"/>
</dbReference>
<dbReference type="PROSITE" id="PS00855">
    <property type="entry name" value="SPASE_II"/>
    <property type="match status" value="1"/>
</dbReference>
<dbReference type="EC" id="3.4.23.36" evidence="9"/>
<dbReference type="OrthoDB" id="9810259at2"/>
<name>E1QE01_DESB2</name>
<evidence type="ECO:0000256" key="11">
    <source>
        <dbReference type="RuleBase" id="RU004181"/>
    </source>
</evidence>
<feature type="transmembrane region" description="Helical" evidence="9">
    <location>
        <begin position="91"/>
        <end position="108"/>
    </location>
</feature>
<accession>E1QE01</accession>
<keyword evidence="8 9" id="KW-0472">Membrane</keyword>
<dbReference type="InterPro" id="IPR001872">
    <property type="entry name" value="Peptidase_A8"/>
</dbReference>
<dbReference type="RefSeq" id="WP_013257243.1">
    <property type="nucleotide sequence ID" value="NC_014365.1"/>
</dbReference>
<comment type="function">
    <text evidence="9 10">This protein specifically catalyzes the removal of signal peptides from prolipoproteins.</text>
</comment>
<comment type="subcellular location">
    <subcellularLocation>
        <location evidence="9">Cell inner membrane</location>
        <topology evidence="9">Multi-pass membrane protein</topology>
    </subcellularLocation>
</comment>
<dbReference type="NCBIfam" id="TIGR00077">
    <property type="entry name" value="lspA"/>
    <property type="match status" value="1"/>
</dbReference>
<gene>
    <name evidence="9" type="primary">lspA</name>
    <name evidence="12" type="ordered locus">Deba_0412</name>
</gene>
<evidence type="ECO:0000256" key="2">
    <source>
        <dbReference type="ARBA" id="ARBA00022475"/>
    </source>
</evidence>
<evidence type="ECO:0000256" key="10">
    <source>
        <dbReference type="RuleBase" id="RU000594"/>
    </source>
</evidence>
<comment type="catalytic activity">
    <reaction evidence="9 10">
        <text>Release of signal peptides from bacterial membrane prolipoproteins. Hydrolyzes -Xaa-Yaa-Zaa-|-(S,diacylglyceryl)Cys-, in which Xaa is hydrophobic (preferably Leu), and Yaa (Ala or Ser) and Zaa (Gly or Ala) have small, neutral side chains.</text>
        <dbReference type="EC" id="3.4.23.36"/>
    </reaction>
</comment>
<dbReference type="PANTHER" id="PTHR33695:SF1">
    <property type="entry name" value="LIPOPROTEIN SIGNAL PEPTIDASE"/>
    <property type="match status" value="1"/>
</dbReference>
<keyword evidence="6 9" id="KW-0378">Hydrolase</keyword>
<feature type="transmembrane region" description="Helical" evidence="9">
    <location>
        <begin position="65"/>
        <end position="84"/>
    </location>
</feature>
<reference evidence="12 13" key="1">
    <citation type="journal article" date="2010" name="Stand. Genomic Sci.">
        <title>Complete genome sequence of Desulfarculus baarsii type strain (2st14).</title>
        <authorList>
            <person name="Sun H."/>
            <person name="Spring S."/>
            <person name="Lapidus A."/>
            <person name="Davenport K."/>
            <person name="Del Rio T.G."/>
            <person name="Tice H."/>
            <person name="Nolan M."/>
            <person name="Copeland A."/>
            <person name="Cheng J.F."/>
            <person name="Lucas S."/>
            <person name="Tapia R."/>
            <person name="Goodwin L."/>
            <person name="Pitluck S."/>
            <person name="Ivanova N."/>
            <person name="Pagani I."/>
            <person name="Mavromatis K."/>
            <person name="Ovchinnikova G."/>
            <person name="Pati A."/>
            <person name="Chen A."/>
            <person name="Palaniappan K."/>
            <person name="Hauser L."/>
            <person name="Chang Y.J."/>
            <person name="Jeffries C.D."/>
            <person name="Detter J.C."/>
            <person name="Han C."/>
            <person name="Rohde M."/>
            <person name="Brambilla E."/>
            <person name="Goker M."/>
            <person name="Woyke T."/>
            <person name="Bristow J."/>
            <person name="Eisen J.A."/>
            <person name="Markowitz V."/>
            <person name="Hugenholtz P."/>
            <person name="Kyrpides N.C."/>
            <person name="Klenk H.P."/>
            <person name="Land M."/>
        </authorList>
    </citation>
    <scope>NUCLEOTIDE SEQUENCE [LARGE SCALE GENOMIC DNA]</scope>
    <source>
        <strain evidence="13">ATCC 33931 / DSM 2075 / LMG 7858 / VKM B-1802 / 2st14</strain>
    </source>
</reference>
<dbReference type="AlphaFoldDB" id="E1QE01"/>
<comment type="similarity">
    <text evidence="1 9 11">Belongs to the peptidase A8 family.</text>
</comment>